<accession>A0A0A1MS88</accession>
<dbReference type="InterPro" id="IPR036390">
    <property type="entry name" value="WH_DNA-bd_sf"/>
</dbReference>
<dbReference type="InterPro" id="IPR051534">
    <property type="entry name" value="CBASS_pafABC_assoc_protein"/>
</dbReference>
<dbReference type="InterPro" id="IPR036388">
    <property type="entry name" value="WH-like_DNA-bd_sf"/>
</dbReference>
<name>A0A0A1MS88_9BACI</name>
<dbReference type="AlphaFoldDB" id="A0A0A1MS88"/>
<keyword evidence="2" id="KW-0804">Transcription</keyword>
<dbReference type="Proteomes" id="UP000040453">
    <property type="component" value="Unassembled WGS sequence"/>
</dbReference>
<protein>
    <submittedName>
        <fullName evidence="4">HTH domain protein</fullName>
    </submittedName>
</protein>
<organism evidence="4 5">
    <name type="scientific">Oceanobacillus oncorhynchi</name>
    <dbReference type="NCBI Taxonomy" id="545501"/>
    <lineage>
        <taxon>Bacteria</taxon>
        <taxon>Bacillati</taxon>
        <taxon>Bacillota</taxon>
        <taxon>Bacilli</taxon>
        <taxon>Bacillales</taxon>
        <taxon>Bacillaceae</taxon>
        <taxon>Oceanobacillus</taxon>
    </lineage>
</organism>
<keyword evidence="1" id="KW-0805">Transcription regulation</keyword>
<evidence type="ECO:0000259" key="3">
    <source>
        <dbReference type="PROSITE" id="PS51000"/>
    </source>
</evidence>
<evidence type="ECO:0000313" key="4">
    <source>
        <dbReference type="EMBL" id="CEI81836.1"/>
    </source>
</evidence>
<dbReference type="PROSITE" id="PS51000">
    <property type="entry name" value="HTH_DEOR_2"/>
    <property type="match status" value="1"/>
</dbReference>
<proteinExistence type="predicted"/>
<feature type="domain" description="HTH deoR-type" evidence="3">
    <location>
        <begin position="3"/>
        <end position="58"/>
    </location>
</feature>
<evidence type="ECO:0000313" key="5">
    <source>
        <dbReference type="Proteomes" id="UP000040453"/>
    </source>
</evidence>
<dbReference type="Gene3D" id="1.10.10.10">
    <property type="entry name" value="Winged helix-like DNA-binding domain superfamily/Winged helix DNA-binding domain"/>
    <property type="match status" value="1"/>
</dbReference>
<dbReference type="PANTHER" id="PTHR34580">
    <property type="match status" value="1"/>
</dbReference>
<dbReference type="Pfam" id="PF08279">
    <property type="entry name" value="HTH_11"/>
    <property type="match status" value="1"/>
</dbReference>
<dbReference type="GO" id="GO:0003700">
    <property type="term" value="F:DNA-binding transcription factor activity"/>
    <property type="evidence" value="ECO:0007669"/>
    <property type="project" value="InterPro"/>
</dbReference>
<evidence type="ECO:0000256" key="2">
    <source>
        <dbReference type="ARBA" id="ARBA00023163"/>
    </source>
</evidence>
<dbReference type="SUPFAM" id="SSF46785">
    <property type="entry name" value="Winged helix' DNA-binding domain"/>
    <property type="match status" value="1"/>
</dbReference>
<sequence length="71" mass="8169">MSKTKRLIELMMTVNAKRKFTARELAEEFNVSYRTILRDLDELSELGVPLYSEVGADGGYYVLNERMLPPV</sequence>
<dbReference type="InterPro" id="IPR001034">
    <property type="entry name" value="DeoR_HTH"/>
</dbReference>
<gene>
    <name evidence="4" type="ORF">BN997_01690</name>
</gene>
<dbReference type="RefSeq" id="WP_244882352.1">
    <property type="nucleotide sequence ID" value="NZ_CDGG01000001.1"/>
</dbReference>
<keyword evidence="5" id="KW-1185">Reference proteome</keyword>
<dbReference type="InterPro" id="IPR013196">
    <property type="entry name" value="HTH_11"/>
</dbReference>
<dbReference type="PANTHER" id="PTHR34580:SF9">
    <property type="entry name" value="SLL5097 PROTEIN"/>
    <property type="match status" value="1"/>
</dbReference>
<evidence type="ECO:0000256" key="1">
    <source>
        <dbReference type="ARBA" id="ARBA00023015"/>
    </source>
</evidence>
<reference evidence="4 5" key="1">
    <citation type="submission" date="2014-11" db="EMBL/GenBank/DDBJ databases">
        <authorList>
            <person name="Urmite Genomes Urmite Genomes"/>
        </authorList>
    </citation>
    <scope>NUCLEOTIDE SEQUENCE [LARGE SCALE GENOMIC DNA]</scope>
    <source>
        <strain evidence="4 5">Oc5</strain>
    </source>
</reference>
<dbReference type="EMBL" id="CDGG01000001">
    <property type="protein sequence ID" value="CEI81836.1"/>
    <property type="molecule type" value="Genomic_DNA"/>
</dbReference>
<dbReference type="STRING" id="545501.BN997_01690"/>